<keyword evidence="1" id="KW-0245">EGF-like domain</keyword>
<feature type="compositionally biased region" description="Basic and acidic residues" evidence="2">
    <location>
        <begin position="751"/>
        <end position="761"/>
    </location>
</feature>
<feature type="compositionally biased region" description="Polar residues" evidence="2">
    <location>
        <begin position="903"/>
        <end position="914"/>
    </location>
</feature>
<keyword evidence="1" id="KW-1015">Disulfide bond</keyword>
<evidence type="ECO:0000256" key="4">
    <source>
        <dbReference type="SAM" id="SignalP"/>
    </source>
</evidence>
<feature type="disulfide bond" evidence="1">
    <location>
        <begin position="189"/>
        <end position="199"/>
    </location>
</feature>
<dbReference type="OrthoDB" id="18487at2759"/>
<feature type="compositionally biased region" description="Basic and acidic residues" evidence="2">
    <location>
        <begin position="836"/>
        <end position="847"/>
    </location>
</feature>
<dbReference type="InterPro" id="IPR002049">
    <property type="entry name" value="LE_dom"/>
</dbReference>
<keyword evidence="7" id="KW-1185">Reference proteome</keyword>
<feature type="domain" description="EGF-like" evidence="5">
    <location>
        <begin position="185"/>
        <end position="217"/>
    </location>
</feature>
<evidence type="ECO:0000259" key="5">
    <source>
        <dbReference type="PROSITE" id="PS50026"/>
    </source>
</evidence>
<organism evidence="6 7">
    <name type="scientific">Leucocoprinus leucothites</name>
    <dbReference type="NCBI Taxonomy" id="201217"/>
    <lineage>
        <taxon>Eukaryota</taxon>
        <taxon>Fungi</taxon>
        <taxon>Dikarya</taxon>
        <taxon>Basidiomycota</taxon>
        <taxon>Agaricomycotina</taxon>
        <taxon>Agaricomycetes</taxon>
        <taxon>Agaricomycetidae</taxon>
        <taxon>Agaricales</taxon>
        <taxon>Agaricineae</taxon>
        <taxon>Agaricaceae</taxon>
        <taxon>Leucocoprinus</taxon>
    </lineage>
</organism>
<dbReference type="SUPFAM" id="SSF57184">
    <property type="entry name" value="Growth factor receptor domain"/>
    <property type="match status" value="1"/>
</dbReference>
<keyword evidence="3" id="KW-1133">Transmembrane helix</keyword>
<keyword evidence="3" id="KW-0472">Membrane</keyword>
<proteinExistence type="predicted"/>
<dbReference type="InterPro" id="IPR000742">
    <property type="entry name" value="EGF"/>
</dbReference>
<evidence type="ECO:0000256" key="1">
    <source>
        <dbReference type="PROSITE-ProRule" id="PRU00076"/>
    </source>
</evidence>
<feature type="compositionally biased region" description="Basic and acidic residues" evidence="2">
    <location>
        <begin position="955"/>
        <end position="974"/>
    </location>
</feature>
<feature type="disulfide bond" evidence="1">
    <location>
        <begin position="207"/>
        <end position="216"/>
    </location>
</feature>
<keyword evidence="4" id="KW-0732">Signal</keyword>
<accession>A0A8H5FU48</accession>
<dbReference type="PANTHER" id="PTHR24035:SF109">
    <property type="entry name" value="PROTEIN DRAPER"/>
    <property type="match status" value="1"/>
</dbReference>
<feature type="compositionally biased region" description="Polar residues" evidence="2">
    <location>
        <begin position="999"/>
        <end position="1012"/>
    </location>
</feature>
<dbReference type="InterPro" id="IPR009030">
    <property type="entry name" value="Growth_fac_rcpt_cys_sf"/>
</dbReference>
<dbReference type="Gene3D" id="2.60.120.260">
    <property type="entry name" value="Galactose-binding domain-like"/>
    <property type="match status" value="1"/>
</dbReference>
<protein>
    <recommendedName>
        <fullName evidence="5">EGF-like domain-containing protein</fullName>
    </recommendedName>
</protein>
<feature type="compositionally biased region" description="Basic and acidic residues" evidence="2">
    <location>
        <begin position="785"/>
        <end position="799"/>
    </location>
</feature>
<dbReference type="InterPro" id="IPR052108">
    <property type="entry name" value="MEGF/SIB"/>
</dbReference>
<reference evidence="6 7" key="1">
    <citation type="journal article" date="2020" name="ISME J.">
        <title>Uncovering the hidden diversity of litter-decomposition mechanisms in mushroom-forming fungi.</title>
        <authorList>
            <person name="Floudas D."/>
            <person name="Bentzer J."/>
            <person name="Ahren D."/>
            <person name="Johansson T."/>
            <person name="Persson P."/>
            <person name="Tunlid A."/>
        </authorList>
    </citation>
    <scope>NUCLEOTIDE SEQUENCE [LARGE SCALE GENOMIC DNA]</scope>
    <source>
        <strain evidence="6 7">CBS 146.42</strain>
    </source>
</reference>
<gene>
    <name evidence="6" type="ORF">D9756_009329</name>
</gene>
<dbReference type="CDD" id="cd00055">
    <property type="entry name" value="EGF_Lam"/>
    <property type="match status" value="2"/>
</dbReference>
<evidence type="ECO:0000256" key="2">
    <source>
        <dbReference type="SAM" id="MobiDB-lite"/>
    </source>
</evidence>
<comment type="caution">
    <text evidence="1">Lacks conserved residue(s) required for the propagation of feature annotation.</text>
</comment>
<dbReference type="PROSITE" id="PS00022">
    <property type="entry name" value="EGF_1"/>
    <property type="match status" value="1"/>
</dbReference>
<sequence length="1069" mass="116470">MALVFLNSLLIAPIFAVAQSTLNSTILCVPGQCVQGYTNVTLGATLSSSVAPVPFHLLPGQYTSTTNPELLHSALTSSSSTLQPSAGLNSSTLSLPLDLSLQPGLATFSDPLYAGQTAFTSLPNTTNDNSSTPLDAQSLVLSSNVVVIANAASSSNRVVIWDSIHNTQNLPSPLNSAQFSLVDILSTTCSPACSSGGVCSPQGQCVCQPGFTGQSCEDCSSGFFGPSCQQCPDNCEQCDEGISGTGRCLKPSGGGNNCQCLNGVCNSDGSCTCNAGFTKADDGTQCAKCADGFFKTTTGDCKGLVKWGVISAQTVPAPVLRANLALLKTKVILQSVILRNKSLPLELNAQDSHSPTAAPVHHAPLRANLALAELPTTVPLAANGDGVCEGTNLIADNNKKESSRLSPHKLNVLDVFPEVFFPTVHAWIPAHLEHSFLHKTTCPVSRATRAVVLARTHPLSALLAPTQTSSLPTVHVYQRHPAPKIHSLIPQPRPAFPVTQTAPPVPGLPSINAPPAHPTDPYSVTVAACLRAPRTSIGIRARTHAKPAIVPVVVVPAQGRLAVFRARMAITSSSARGPVSLLLKLIPSETSNLPPVPTVTGIDKPTTIVKGKKLEWWQILLMALGCAFIFVAVIWCCRRRYRKKREEERRRVHAYAFANTSPTTAKKSLWVCGGKRDKKHPLQSYHPDLDHNEEIIHTGPPPKDKNSWKWRLIRFGEKFFGHSKSTRVYPVEMGPTTRSGKPIVVLSESSPHSRDASEAKVYHHQYHHSHSRSHSDATLLSNAFRDPDDHGPRDIERRGTPLPVRPPRSNEVHLLDVPIDVRTTETQYDDTPATRYAERHEDQDSPSRRGSPAPVSEPIQRHRLVMEDDRSEEEEDVLGLISSYGYPKTPPPTKANYFHHGSRSGTSTPSNGSKTHLLAASPPRPEYRDIHHHHHYYHNSDREHTSSGSSSGHSGHQEYRDRDDVDDDYYHDHPPPLLNRRRLNVPKDEDLDAYRRSRSSISTESMYSQMTGHTRRMPDARQPVRDANAVVPPVPELKSKFSMSTLGVEDHRLRGKLKKKLHGGGLFWK</sequence>
<name>A0A8H5FU48_9AGAR</name>
<feature type="transmembrane region" description="Helical" evidence="3">
    <location>
        <begin position="616"/>
        <end position="637"/>
    </location>
</feature>
<dbReference type="EMBL" id="JAACJO010000017">
    <property type="protein sequence ID" value="KAF5349154.1"/>
    <property type="molecule type" value="Genomic_DNA"/>
</dbReference>
<dbReference type="SMART" id="SM00180">
    <property type="entry name" value="EGF_Lam"/>
    <property type="match status" value="2"/>
</dbReference>
<dbReference type="Proteomes" id="UP000559027">
    <property type="component" value="Unassembled WGS sequence"/>
</dbReference>
<evidence type="ECO:0000313" key="6">
    <source>
        <dbReference type="EMBL" id="KAF5349154.1"/>
    </source>
</evidence>
<feature type="chain" id="PRO_5034409945" description="EGF-like domain-containing protein" evidence="4">
    <location>
        <begin position="19"/>
        <end position="1069"/>
    </location>
</feature>
<dbReference type="SMART" id="SM00181">
    <property type="entry name" value="EGF"/>
    <property type="match status" value="2"/>
</dbReference>
<evidence type="ECO:0000313" key="7">
    <source>
        <dbReference type="Proteomes" id="UP000559027"/>
    </source>
</evidence>
<dbReference type="Pfam" id="PF23106">
    <property type="entry name" value="EGF_Teneurin"/>
    <property type="match status" value="1"/>
</dbReference>
<feature type="region of interest" description="Disordered" evidence="2">
    <location>
        <begin position="998"/>
        <end position="1019"/>
    </location>
</feature>
<keyword evidence="3" id="KW-0812">Transmembrane</keyword>
<feature type="signal peptide" evidence="4">
    <location>
        <begin position="1"/>
        <end position="18"/>
    </location>
</feature>
<dbReference type="PROSITE" id="PS50026">
    <property type="entry name" value="EGF_3"/>
    <property type="match status" value="1"/>
</dbReference>
<feature type="compositionally biased region" description="Basic residues" evidence="2">
    <location>
        <begin position="762"/>
        <end position="772"/>
    </location>
</feature>
<dbReference type="PANTHER" id="PTHR24035">
    <property type="entry name" value="MULTIPLE EPIDERMAL GROWTH FACTOR-LIKE DOMAINS PROTEIN"/>
    <property type="match status" value="1"/>
</dbReference>
<feature type="region of interest" description="Disordered" evidence="2">
    <location>
        <begin position="731"/>
        <end position="981"/>
    </location>
</feature>
<comment type="caution">
    <text evidence="6">The sequence shown here is derived from an EMBL/GenBank/DDBJ whole genome shotgun (WGS) entry which is preliminary data.</text>
</comment>
<evidence type="ECO:0000256" key="3">
    <source>
        <dbReference type="SAM" id="Phobius"/>
    </source>
</evidence>
<dbReference type="AlphaFoldDB" id="A0A8H5FU48"/>